<feature type="compositionally biased region" description="Low complexity" evidence="1">
    <location>
        <begin position="104"/>
        <end position="119"/>
    </location>
</feature>
<evidence type="ECO:0000313" key="3">
    <source>
        <dbReference type="Proteomes" id="UP000620104"/>
    </source>
</evidence>
<dbReference type="OrthoDB" id="2591911at2759"/>
<dbReference type="AlphaFoldDB" id="A0A8H3TRA7"/>
<feature type="compositionally biased region" description="Gly residues" evidence="1">
    <location>
        <begin position="63"/>
        <end position="75"/>
    </location>
</feature>
<sequence>MAQVSTPKVETEQVKPDGNMGVQATIAARDDAAPGPESGSFVNKERDVNSSSTVPGLQHRGGTDGGGGGGGGGGAIDLDKLMHSIDMTRKVALLQQRLTQASLLAQSQASPSSSSTNKRPSPHFTAHPAEPGPSGTTGASLSSSNLRKRKSMASLSIVAPREVDPEVHPLPSSSSSSTTTSAAHLFSPSRPSTFRSPASPGHGLRSPSASTAAGMQVLNSIASRRRGSGGSGGGGGGVGPMSPKYGHMPDVAASASASTTTTATLGPRVAFAYPRSPSSGLGGAGPVVRSPGRGGRYIPSSGSVRFETSGYSEAAGGPRGDAVFSGGLEGDDDDDDDAAAVGAHAAAASSPRKRPRGPNGRAAVGVTRTPSVTLMPAFGSNTIYGRQRDPVPDHGEGAGVRLRTSRKPRSASHSIESRPAFAARNILTGYQRVDSPSAAAAAAQISMPFGTDASDVDAANGLMSMLGSAPASFNPARNGGPPLAGVRSPTLDHAPPSSQPLPSQGHHLRAPKPRAASFAAILTSATTGGGGDGGSRIASPTRARRFQQSIGGALSPSSANRRPPGSFARDHHVSSCAMSASASSSDEDNLKASAAASASDEDQQAAEAILFLAASPSPAIAHSSPATASLHRATAASSANNKIGRVLFDDMTDEADSARQSAASLRAAAAAVKPYSALPGSVLAQQKRPAVGDSPLQQPPINNTSPSSDRFARALPMTLTVETAPLTVPLADDAERDTPALPLTAPLEPGMDEADGVALPEPTQLLSPPDSDHSKP</sequence>
<organism evidence="2 3">
    <name type="scientific">Naganishia liquefaciens</name>
    <dbReference type="NCBI Taxonomy" id="104408"/>
    <lineage>
        <taxon>Eukaryota</taxon>
        <taxon>Fungi</taxon>
        <taxon>Dikarya</taxon>
        <taxon>Basidiomycota</taxon>
        <taxon>Agaricomycotina</taxon>
        <taxon>Tremellomycetes</taxon>
        <taxon>Filobasidiales</taxon>
        <taxon>Filobasidiaceae</taxon>
        <taxon>Naganishia</taxon>
    </lineage>
</organism>
<feature type="region of interest" description="Disordered" evidence="1">
    <location>
        <begin position="104"/>
        <end position="259"/>
    </location>
</feature>
<feature type="region of interest" description="Disordered" evidence="1">
    <location>
        <begin position="273"/>
        <end position="364"/>
    </location>
</feature>
<dbReference type="EMBL" id="BLZA01000011">
    <property type="protein sequence ID" value="GHJ85521.1"/>
    <property type="molecule type" value="Genomic_DNA"/>
</dbReference>
<feature type="region of interest" description="Disordered" evidence="1">
    <location>
        <begin position="381"/>
        <end position="417"/>
    </location>
</feature>
<feature type="compositionally biased region" description="Acidic residues" evidence="1">
    <location>
        <begin position="329"/>
        <end position="338"/>
    </location>
</feature>
<proteinExistence type="predicted"/>
<name>A0A8H3TRA7_9TREE</name>
<feature type="compositionally biased region" description="Polar residues" evidence="1">
    <location>
        <begin position="695"/>
        <end position="707"/>
    </location>
</feature>
<feature type="compositionally biased region" description="Gly residues" evidence="1">
    <location>
        <begin position="228"/>
        <end position="239"/>
    </location>
</feature>
<feature type="region of interest" description="Disordered" evidence="1">
    <location>
        <begin position="1"/>
        <end position="75"/>
    </location>
</feature>
<gene>
    <name evidence="2" type="ORF">NliqN6_1923</name>
</gene>
<feature type="compositionally biased region" description="Polar residues" evidence="1">
    <location>
        <begin position="546"/>
        <end position="560"/>
    </location>
</feature>
<reference evidence="2" key="1">
    <citation type="submission" date="2020-07" db="EMBL/GenBank/DDBJ databases">
        <title>Draft Genome Sequence of a Deep-Sea Yeast, Naganishia (Cryptococcus) liquefaciens strain N6.</title>
        <authorList>
            <person name="Han Y.W."/>
            <person name="Kajitani R."/>
            <person name="Morimoto H."/>
            <person name="Parhat M."/>
            <person name="Tsubouchi H."/>
            <person name="Bakenova O."/>
            <person name="Ogata M."/>
            <person name="Argunhan B."/>
            <person name="Aoki R."/>
            <person name="Kajiwara S."/>
            <person name="Itoh T."/>
            <person name="Iwasaki H."/>
        </authorList>
    </citation>
    <scope>NUCLEOTIDE SEQUENCE</scope>
    <source>
        <strain evidence="2">N6</strain>
    </source>
</reference>
<feature type="region of interest" description="Disordered" evidence="1">
    <location>
        <begin position="726"/>
        <end position="776"/>
    </location>
</feature>
<feature type="compositionally biased region" description="Low complexity" evidence="1">
    <location>
        <begin position="574"/>
        <end position="584"/>
    </location>
</feature>
<feature type="region of interest" description="Disordered" evidence="1">
    <location>
        <begin position="686"/>
        <end position="707"/>
    </location>
</feature>
<feature type="region of interest" description="Disordered" evidence="1">
    <location>
        <begin position="473"/>
        <end position="599"/>
    </location>
</feature>
<feature type="compositionally biased region" description="Polar residues" evidence="1">
    <location>
        <begin position="207"/>
        <end position="222"/>
    </location>
</feature>
<dbReference type="Proteomes" id="UP000620104">
    <property type="component" value="Unassembled WGS sequence"/>
</dbReference>
<protein>
    <submittedName>
        <fullName evidence="2">Uncharacterized protein</fullName>
    </submittedName>
</protein>
<feature type="compositionally biased region" description="Low complexity" evidence="1">
    <location>
        <begin position="172"/>
        <end position="200"/>
    </location>
</feature>
<evidence type="ECO:0000313" key="2">
    <source>
        <dbReference type="EMBL" id="GHJ85521.1"/>
    </source>
</evidence>
<accession>A0A8H3TRA7</accession>
<comment type="caution">
    <text evidence="2">The sequence shown here is derived from an EMBL/GenBank/DDBJ whole genome shotgun (WGS) entry which is preliminary data.</text>
</comment>
<evidence type="ECO:0000256" key="1">
    <source>
        <dbReference type="SAM" id="MobiDB-lite"/>
    </source>
</evidence>
<keyword evidence="3" id="KW-1185">Reference proteome</keyword>
<feature type="compositionally biased region" description="Low complexity" evidence="1">
    <location>
        <begin position="339"/>
        <end position="348"/>
    </location>
</feature>
<feature type="compositionally biased region" description="Basic and acidic residues" evidence="1">
    <location>
        <begin position="386"/>
        <end position="396"/>
    </location>
</feature>